<dbReference type="AlphaFoldDB" id="A0A6N7LB24"/>
<gene>
    <name evidence="2" type="ORF">GHK62_06530</name>
</gene>
<proteinExistence type="predicted"/>
<feature type="compositionally biased region" description="Basic and acidic residues" evidence="1">
    <location>
        <begin position="94"/>
        <end position="109"/>
    </location>
</feature>
<accession>A0A6N7LB24</accession>
<feature type="compositionally biased region" description="Basic and acidic residues" evidence="1">
    <location>
        <begin position="69"/>
        <end position="84"/>
    </location>
</feature>
<protein>
    <submittedName>
        <fullName evidence="2">Uncharacterized protein</fullName>
    </submittedName>
</protein>
<dbReference type="EMBL" id="WITC01000031">
    <property type="protein sequence ID" value="MQX14428.1"/>
    <property type="molecule type" value="Genomic_DNA"/>
</dbReference>
<dbReference type="Proteomes" id="UP000439983">
    <property type="component" value="Unassembled WGS sequence"/>
</dbReference>
<organism evidence="2 3">
    <name type="scientific">Sinorhizobium terangae</name>
    <dbReference type="NCBI Taxonomy" id="110322"/>
    <lineage>
        <taxon>Bacteria</taxon>
        <taxon>Pseudomonadati</taxon>
        <taxon>Pseudomonadota</taxon>
        <taxon>Alphaproteobacteria</taxon>
        <taxon>Hyphomicrobiales</taxon>
        <taxon>Rhizobiaceae</taxon>
        <taxon>Sinorhizobium/Ensifer group</taxon>
        <taxon>Sinorhizobium</taxon>
    </lineage>
</organism>
<keyword evidence="3" id="KW-1185">Reference proteome</keyword>
<comment type="caution">
    <text evidence="2">The sequence shown here is derived from an EMBL/GenBank/DDBJ whole genome shotgun (WGS) entry which is preliminary data.</text>
</comment>
<feature type="compositionally biased region" description="Basic and acidic residues" evidence="1">
    <location>
        <begin position="1"/>
        <end position="25"/>
    </location>
</feature>
<dbReference type="RefSeq" id="WP_153437508.1">
    <property type="nucleotide sequence ID" value="NZ_JACIGA010000012.1"/>
</dbReference>
<name>A0A6N7LB24_SINTE</name>
<sequence>MHEARLASKAAREGDVGESAKHPENHGGQLADVGIHEVAAVLPALQPNPVEAGIFNVEIVDHYFAKAQQRHDDPRGFVKEKLEDEGADTVQGKPEGRRTASRSDGKNRAENGLSSYRLSSRERRKHIRAKIRRILGFPPRKRKPKVDGPAFPTIIDALRIEAQERRHRLVQLYEELVSFGS</sequence>
<evidence type="ECO:0000256" key="1">
    <source>
        <dbReference type="SAM" id="MobiDB-lite"/>
    </source>
</evidence>
<evidence type="ECO:0000313" key="3">
    <source>
        <dbReference type="Proteomes" id="UP000439983"/>
    </source>
</evidence>
<feature type="region of interest" description="Disordered" evidence="1">
    <location>
        <begin position="69"/>
        <end position="119"/>
    </location>
</feature>
<evidence type="ECO:0000313" key="2">
    <source>
        <dbReference type="EMBL" id="MQX14428.1"/>
    </source>
</evidence>
<feature type="region of interest" description="Disordered" evidence="1">
    <location>
        <begin position="1"/>
        <end position="28"/>
    </location>
</feature>
<reference evidence="2 3" key="1">
    <citation type="journal article" date="2013" name="Genome Biol.">
        <title>Comparative genomics of the core and accessory genomes of 48 Sinorhizobium strains comprising five genospecies.</title>
        <authorList>
            <person name="Sugawara M."/>
            <person name="Epstein B."/>
            <person name="Badgley B.D."/>
            <person name="Unno T."/>
            <person name="Xu L."/>
            <person name="Reese J."/>
            <person name="Gyaneshwar P."/>
            <person name="Denny R."/>
            <person name="Mudge J."/>
            <person name="Bharti A.K."/>
            <person name="Farmer A.D."/>
            <person name="May G.D."/>
            <person name="Woodward J.E."/>
            <person name="Medigue C."/>
            <person name="Vallenet D."/>
            <person name="Lajus A."/>
            <person name="Rouy Z."/>
            <person name="Martinez-Vaz B."/>
            <person name="Tiffin P."/>
            <person name="Young N.D."/>
            <person name="Sadowsky M.J."/>
        </authorList>
    </citation>
    <scope>NUCLEOTIDE SEQUENCE [LARGE SCALE GENOMIC DNA]</scope>
    <source>
        <strain evidence="2 3">USDA4894</strain>
    </source>
</reference>